<dbReference type="KEGG" id="bon:A361_08330"/>
<dbReference type="InterPro" id="IPR003741">
    <property type="entry name" value="LUD_dom"/>
</dbReference>
<comment type="function">
    <text evidence="1">Is involved in L-lactate degradation and allows cells to grow with lactate as the sole carbon source.</text>
</comment>
<dbReference type="PANTHER" id="PTHR43682">
    <property type="entry name" value="LACTATE UTILIZATION PROTEIN C"/>
    <property type="match status" value="1"/>
</dbReference>
<name>A0A160M918_9BACI</name>
<dbReference type="Proteomes" id="UP000077856">
    <property type="component" value="Chromosome"/>
</dbReference>
<evidence type="ECO:0000313" key="3">
    <source>
        <dbReference type="EMBL" id="AND39122.1"/>
    </source>
</evidence>
<dbReference type="GO" id="GO:0006089">
    <property type="term" value="P:lactate metabolic process"/>
    <property type="evidence" value="ECO:0007669"/>
    <property type="project" value="UniProtKB-UniRule"/>
</dbReference>
<dbReference type="RefSeq" id="WP_009331075.1">
    <property type="nucleotide sequence ID" value="NZ_CP015506.1"/>
</dbReference>
<dbReference type="AlphaFoldDB" id="A0A160M918"/>
<accession>A0A160M918</accession>
<protein>
    <recommendedName>
        <fullName evidence="1">Lactate utilization protein C</fullName>
    </recommendedName>
</protein>
<proteinExistence type="inferred from homology"/>
<sequence>MNGTIQNRDAFLSKIAGRLGREKRVTGVERPKWSFNPQDAVLKEADADELLEALKTQCTKIHTDLVVTNADNLTETLKEIVAQYGGGPVVTWKDDRYRQFGLTPLFKEIWPKEKVEVYEWDFSEERRNIDYAEHANIGITVSEITLAESGTAVLFSSKDHGRTVSFLPAASIILIPKSTLVPRMTQAARIIRERVNSGQLAPSCINFITGPSNSADIEMNLVVGVHGPVKAAYIVIEDL</sequence>
<dbReference type="InterPro" id="IPR022823">
    <property type="entry name" value="LutC"/>
</dbReference>
<dbReference type="InterPro" id="IPR024185">
    <property type="entry name" value="FTHF_cligase-like_sf"/>
</dbReference>
<dbReference type="Gene3D" id="3.40.50.10420">
    <property type="entry name" value="NagB/RpiA/CoA transferase-like"/>
    <property type="match status" value="1"/>
</dbReference>
<comment type="similarity">
    <text evidence="1">Belongs to the LutC/YkgG family.</text>
</comment>
<dbReference type="STRING" id="1196031.A361_08330"/>
<dbReference type="Pfam" id="PF02589">
    <property type="entry name" value="LUD_dom"/>
    <property type="match status" value="1"/>
</dbReference>
<dbReference type="EMBL" id="CP015506">
    <property type="protein sequence ID" value="AND39122.1"/>
    <property type="molecule type" value="Genomic_DNA"/>
</dbReference>
<reference evidence="3 4" key="1">
    <citation type="submission" date="2016-04" db="EMBL/GenBank/DDBJ databases">
        <title>Complete genome sequence of Bacillus oceanisediminis strain 2691.</title>
        <authorList>
            <person name="Jeong H."/>
            <person name="Kim H.J."/>
            <person name="Lee D.-W."/>
        </authorList>
    </citation>
    <scope>NUCLEOTIDE SEQUENCE [LARGE SCALE GENOMIC DNA]</scope>
    <source>
        <strain evidence="3 4">2691</strain>
    </source>
</reference>
<evidence type="ECO:0000256" key="1">
    <source>
        <dbReference type="HAMAP-Rule" id="MF_02104"/>
    </source>
</evidence>
<dbReference type="SUPFAM" id="SSF100950">
    <property type="entry name" value="NagB/RpiA/CoA transferase-like"/>
    <property type="match status" value="1"/>
</dbReference>
<organism evidence="3 4">
    <name type="scientific">Cytobacillus oceanisediminis 2691</name>
    <dbReference type="NCBI Taxonomy" id="1196031"/>
    <lineage>
        <taxon>Bacteria</taxon>
        <taxon>Bacillati</taxon>
        <taxon>Bacillota</taxon>
        <taxon>Bacilli</taxon>
        <taxon>Bacillales</taxon>
        <taxon>Bacillaceae</taxon>
        <taxon>Cytobacillus</taxon>
    </lineage>
</organism>
<dbReference type="eggNOG" id="COG1556">
    <property type="taxonomic scope" value="Bacteria"/>
</dbReference>
<evidence type="ECO:0000313" key="4">
    <source>
        <dbReference type="Proteomes" id="UP000077856"/>
    </source>
</evidence>
<dbReference type="HAMAP" id="MF_02104">
    <property type="entry name" value="LutC"/>
    <property type="match status" value="1"/>
</dbReference>
<evidence type="ECO:0000259" key="2">
    <source>
        <dbReference type="Pfam" id="PF02589"/>
    </source>
</evidence>
<feature type="domain" description="LUD" evidence="2">
    <location>
        <begin position="52"/>
        <end position="236"/>
    </location>
</feature>
<dbReference type="InterPro" id="IPR037171">
    <property type="entry name" value="NagB/RpiA_transferase-like"/>
</dbReference>
<dbReference type="PANTHER" id="PTHR43682:SF1">
    <property type="entry name" value="LACTATE UTILIZATION PROTEIN C"/>
    <property type="match status" value="1"/>
</dbReference>
<gene>
    <name evidence="1" type="primary">lutC</name>
    <name evidence="3" type="ORF">A361_08330</name>
</gene>